<dbReference type="PANTHER" id="PTHR48423">
    <property type="entry name" value="INTERLEUKIN-27 RECEPTOR SUBUNIT ALPHA"/>
    <property type="match status" value="1"/>
</dbReference>
<feature type="non-terminal residue" evidence="14">
    <location>
        <position position="1"/>
    </location>
</feature>
<keyword evidence="9" id="KW-0675">Receptor</keyword>
<keyword evidence="7 12" id="KW-0472">Membrane</keyword>
<feature type="transmembrane region" description="Helical" evidence="12">
    <location>
        <begin position="1054"/>
        <end position="1075"/>
    </location>
</feature>
<dbReference type="InterPro" id="IPR003961">
    <property type="entry name" value="FN3_dom"/>
</dbReference>
<evidence type="ECO:0000256" key="8">
    <source>
        <dbReference type="ARBA" id="ARBA00023157"/>
    </source>
</evidence>
<dbReference type="InterPro" id="IPR036116">
    <property type="entry name" value="FN3_sf"/>
</dbReference>
<dbReference type="Proteomes" id="UP000736164">
    <property type="component" value="Unassembled WGS sequence"/>
</dbReference>
<protein>
    <submittedName>
        <fullName evidence="14">I12R2 protein</fullName>
    </submittedName>
</protein>
<feature type="domain" description="Fibronectin type-III" evidence="13">
    <location>
        <begin position="953"/>
        <end position="1047"/>
    </location>
</feature>
<dbReference type="EMBL" id="JAAWVO010027071">
    <property type="protein sequence ID" value="MBN3316107.1"/>
    <property type="molecule type" value="Genomic_DNA"/>
</dbReference>
<feature type="domain" description="Fibronectin type-III" evidence="13">
    <location>
        <begin position="171"/>
        <end position="267"/>
    </location>
</feature>
<evidence type="ECO:0000256" key="3">
    <source>
        <dbReference type="ARBA" id="ARBA00022692"/>
    </source>
</evidence>
<dbReference type="PROSITE" id="PS50853">
    <property type="entry name" value="FN3"/>
    <property type="match status" value="8"/>
</dbReference>
<reference evidence="14" key="1">
    <citation type="journal article" date="2021" name="Cell">
        <title>Tracing the genetic footprints of vertebrate landing in non-teleost ray-finned fishes.</title>
        <authorList>
            <person name="Bi X."/>
            <person name="Wang K."/>
            <person name="Yang L."/>
            <person name="Pan H."/>
            <person name="Jiang H."/>
            <person name="Wei Q."/>
            <person name="Fang M."/>
            <person name="Yu H."/>
            <person name="Zhu C."/>
            <person name="Cai Y."/>
            <person name="He Y."/>
            <person name="Gan X."/>
            <person name="Zeng H."/>
            <person name="Yu D."/>
            <person name="Zhu Y."/>
            <person name="Jiang H."/>
            <person name="Qiu Q."/>
            <person name="Yang H."/>
            <person name="Zhang Y.E."/>
            <person name="Wang W."/>
            <person name="Zhu M."/>
            <person name="He S."/>
            <person name="Zhang G."/>
        </authorList>
    </citation>
    <scope>NUCLEOTIDE SEQUENCE</scope>
    <source>
        <strain evidence="14">Allg_001</strain>
    </source>
</reference>
<keyword evidence="4" id="KW-0732">Signal</keyword>
<evidence type="ECO:0000313" key="14">
    <source>
        <dbReference type="EMBL" id="MBN3316107.1"/>
    </source>
</evidence>
<keyword evidence="8" id="KW-1015">Disulfide bond</keyword>
<keyword evidence="6 12" id="KW-1133">Transmembrane helix</keyword>
<dbReference type="CDD" id="cd00063">
    <property type="entry name" value="FN3"/>
    <property type="match status" value="6"/>
</dbReference>
<feature type="domain" description="Fibronectin type-III" evidence="13">
    <location>
        <begin position="659"/>
        <end position="751"/>
    </location>
</feature>
<evidence type="ECO:0000256" key="4">
    <source>
        <dbReference type="ARBA" id="ARBA00022729"/>
    </source>
</evidence>
<keyword evidence="5" id="KW-0677">Repeat</keyword>
<evidence type="ECO:0000256" key="9">
    <source>
        <dbReference type="ARBA" id="ARBA00023170"/>
    </source>
</evidence>
<evidence type="ECO:0000313" key="15">
    <source>
        <dbReference type="Proteomes" id="UP000736164"/>
    </source>
</evidence>
<evidence type="ECO:0000256" key="10">
    <source>
        <dbReference type="ARBA" id="ARBA00023180"/>
    </source>
</evidence>
<gene>
    <name evidence="14" type="primary">Il12rb2</name>
    <name evidence="14" type="ORF">GTO95_0007202</name>
</gene>
<dbReference type="Gene3D" id="2.60.40.10">
    <property type="entry name" value="Immunoglobulins"/>
    <property type="match status" value="10"/>
</dbReference>
<sequence length="1283" mass="144583">MGSNITVLCQSYKANCNERLVIYLNETEQKPLEKLNCSTVKLQLTNFRSPHSTVVCKKNTLETVCGQNIEPGYPPDKPTNLNCVARRNSKNMTCSWQKGRKTHINTVYTVTFQHKNRSKAFSITKDHIQVPLSSVEKDIEYMVSVKAYNLLGEALSDVLLLTVNDIVIPDPPTITKIDFVNSSQAAVVHWNTSATSELFSINVRYRTAGDGRVWVEEQENEPKKDTIVLKGFQPFKCYEFQIRSCRSKMNSSCSSWSVLYWERSPEAAPSRKLDVWRILGRTWANGTQTVTILWKALSPEDTRGVIRGYQVSYQEHGKEPVILTCDANEIQYQVIIPATVNSLLVTTFTSAGSSPAAELILGQKVPGAPKITNLISAGNYLCLTWDSNCCHSESLLWYIVEWHREDQSIQWKKVETKHNSTCMEANEPGIKFRISLYGVASKGETQPAYSEIYAKEEKPQAGPQISLLKTEEESIHIKWDEIPLHQQRGFITQYTIYLRKNTDSNYCKKIVIQGNVSRERWLEKLDSGFIYIFYMTASTLAGEGPPGEELIYQPLGSMLVPPDVPQNLICIQNGNLGDITCRWKKGSNTHIETTYELWVKTESYNGTKRLASHSGSEYVIFPVLHSEVKYSVWVTASNKLGTASSPSLKFTLNDIVKFHPPHVTVLNCSSQNCTLHWRDIEKAQLLEVRYQIVGESSWIHQTFKATANYTLSCGGLQPFTTYTFQARCKLSCTEGIWSEWNEAVNTTTGEADPLQKLDVWHIVESSESKNKFVSVVWKASIVSEARGVVLGYKVLVEDLVEKKLSEVYITNNSYSKPVLCSHCTVTVSAFNSKGSSPPATISIPILSDLSSFPSPRNVTCLPHSNNSIMISWDPPLDSPMPLHSYIVEWSQAYKDTKLSLTWKRLSHHQLSTVISENVQPCVCYKGAVYALYDQGLGKAGFVNAYSWQSVPSQGPKLNVRQWDNRSLTVYWKEISEQDKRGCLKSYNLYLKNIQGHLQKYGPIDPTHRSYTISDLQPAASYYLWMTASTDTGEGRKGEKYTFTAYPEREDDQLLVIWPTTVLVSFLVWLFLVFLCRVSVQRRPSPCCFCIIPGNVPDPANSKWAKEYAAVKGHMKLVYELYNNSTSSNEEPNTIEIEEIPEESLNVSRTVSERNILPSGEPKEQQSQERDSSQTSCPPCQSQGLGTYKGQFTCPYIKSLSQESEFSTKTQISCSTDTTGDYIPSNVLLSGTSEEDSNDFMEDELMDFSSCHNSPFLEPMITFGGKLTLDAVKIDCSSLMDCMD</sequence>
<feature type="region of interest" description="Disordered" evidence="11">
    <location>
        <begin position="1124"/>
        <end position="1180"/>
    </location>
</feature>
<dbReference type="InterPro" id="IPR013783">
    <property type="entry name" value="Ig-like_fold"/>
</dbReference>
<feature type="domain" description="Fibronectin type-III" evidence="13">
    <location>
        <begin position="77"/>
        <end position="166"/>
    </location>
</feature>
<dbReference type="PROSITE" id="PS01353">
    <property type="entry name" value="HEMATOPO_REC_L_F2"/>
    <property type="match status" value="1"/>
</dbReference>
<keyword evidence="3 12" id="KW-0812">Transmembrane</keyword>
<feature type="non-terminal residue" evidence="14">
    <location>
        <position position="1283"/>
    </location>
</feature>
<dbReference type="PANTHER" id="PTHR48423:SF2">
    <property type="entry name" value="INTERLEUKIN-12 RECEPTOR SUBUNIT BETA-2"/>
    <property type="match status" value="1"/>
</dbReference>
<keyword evidence="15" id="KW-1185">Reference proteome</keyword>
<evidence type="ECO:0000256" key="7">
    <source>
        <dbReference type="ARBA" id="ARBA00023136"/>
    </source>
</evidence>
<evidence type="ECO:0000256" key="12">
    <source>
        <dbReference type="SAM" id="Phobius"/>
    </source>
</evidence>
<comment type="caution">
    <text evidence="14">The sequence shown here is derived from an EMBL/GenBank/DDBJ whole genome shotgun (WGS) entry which is preliminary data.</text>
</comment>
<evidence type="ECO:0000256" key="11">
    <source>
        <dbReference type="SAM" id="MobiDB-lite"/>
    </source>
</evidence>
<dbReference type="GO" id="GO:0004896">
    <property type="term" value="F:cytokine receptor activity"/>
    <property type="evidence" value="ECO:0007669"/>
    <property type="project" value="InterPro"/>
</dbReference>
<feature type="domain" description="Fibronectin type-III" evidence="13">
    <location>
        <begin position="365"/>
        <end position="457"/>
    </location>
</feature>
<feature type="domain" description="Fibronectin type-III" evidence="13">
    <location>
        <begin position="564"/>
        <end position="658"/>
    </location>
</feature>
<evidence type="ECO:0000256" key="6">
    <source>
        <dbReference type="ARBA" id="ARBA00022989"/>
    </source>
</evidence>
<evidence type="ECO:0000256" key="5">
    <source>
        <dbReference type="ARBA" id="ARBA00022737"/>
    </source>
</evidence>
<dbReference type="InterPro" id="IPR052672">
    <property type="entry name" value="Type1_Cytokine_Rcpt_Type2"/>
</dbReference>
<feature type="compositionally biased region" description="Low complexity" evidence="11">
    <location>
        <begin position="1124"/>
        <end position="1134"/>
    </location>
</feature>
<evidence type="ECO:0000256" key="1">
    <source>
        <dbReference type="ARBA" id="ARBA00004479"/>
    </source>
</evidence>
<dbReference type="SUPFAM" id="SSF49265">
    <property type="entry name" value="Fibronectin type III"/>
    <property type="match status" value="7"/>
</dbReference>
<accession>A0A8J7NM19</accession>
<feature type="compositionally biased region" description="Basic and acidic residues" evidence="11">
    <location>
        <begin position="1160"/>
        <end position="1171"/>
    </location>
</feature>
<feature type="domain" description="Fibronectin type-III" evidence="13">
    <location>
        <begin position="854"/>
        <end position="952"/>
    </location>
</feature>
<comment type="subcellular location">
    <subcellularLocation>
        <location evidence="1">Membrane</location>
        <topology evidence="1">Single-pass type I membrane protein</topology>
    </subcellularLocation>
</comment>
<dbReference type="Pfam" id="PF00041">
    <property type="entry name" value="fn3"/>
    <property type="match status" value="2"/>
</dbReference>
<evidence type="ECO:0000256" key="2">
    <source>
        <dbReference type="ARBA" id="ARBA00008921"/>
    </source>
</evidence>
<organism evidence="14 15">
    <name type="scientific">Atractosteus spatula</name>
    <name type="common">Alligator gar</name>
    <name type="synonym">Lepisosteus spatula</name>
    <dbReference type="NCBI Taxonomy" id="7917"/>
    <lineage>
        <taxon>Eukaryota</taxon>
        <taxon>Metazoa</taxon>
        <taxon>Chordata</taxon>
        <taxon>Craniata</taxon>
        <taxon>Vertebrata</taxon>
        <taxon>Euteleostomi</taxon>
        <taxon>Actinopterygii</taxon>
        <taxon>Neopterygii</taxon>
        <taxon>Holostei</taxon>
        <taxon>Semionotiformes</taxon>
        <taxon>Lepisosteidae</taxon>
        <taxon>Atractosteus</taxon>
    </lineage>
</organism>
<name>A0A8J7NM19_ATRSP</name>
<keyword evidence="10" id="KW-0325">Glycoprotein</keyword>
<feature type="domain" description="Fibronectin type-III" evidence="13">
    <location>
        <begin position="459"/>
        <end position="557"/>
    </location>
</feature>
<evidence type="ECO:0000259" key="13">
    <source>
        <dbReference type="PROSITE" id="PS50853"/>
    </source>
</evidence>
<comment type="similarity">
    <text evidence="2">Belongs to the type I cytokine receptor family. Type 2 subfamily.</text>
</comment>
<dbReference type="InterPro" id="IPR003529">
    <property type="entry name" value="Hematopoietin_rcpt_Gp130_CS"/>
</dbReference>
<proteinExistence type="inferred from homology"/>
<dbReference type="GO" id="GO:0005886">
    <property type="term" value="C:plasma membrane"/>
    <property type="evidence" value="ECO:0007669"/>
    <property type="project" value="UniProtKB-ARBA"/>
</dbReference>
<dbReference type="SMART" id="SM00060">
    <property type="entry name" value="FN3"/>
    <property type="match status" value="9"/>
</dbReference>